<evidence type="ECO:0000313" key="1">
    <source>
        <dbReference type="EMBL" id="UVE52209.1"/>
    </source>
</evidence>
<protein>
    <recommendedName>
        <fullName evidence="3">Lipoprotein</fullName>
    </recommendedName>
</protein>
<keyword evidence="2" id="KW-1185">Reference proteome</keyword>
<evidence type="ECO:0008006" key="3">
    <source>
        <dbReference type="Google" id="ProtNLM"/>
    </source>
</evidence>
<dbReference type="RefSeq" id="WP_258303662.1">
    <property type="nucleotide sequence ID" value="NZ_CP078064.1"/>
</dbReference>
<evidence type="ECO:0000313" key="2">
    <source>
        <dbReference type="Proteomes" id="UP001058330"/>
    </source>
</evidence>
<dbReference type="GeneID" id="74530548"/>
<dbReference type="PROSITE" id="PS51257">
    <property type="entry name" value="PROKAR_LIPOPROTEIN"/>
    <property type="match status" value="1"/>
</dbReference>
<dbReference type="EMBL" id="CP078064">
    <property type="protein sequence ID" value="UVE52209.1"/>
    <property type="molecule type" value="Genomic_DNA"/>
</dbReference>
<proteinExistence type="predicted"/>
<sequence length="137" mass="14948">MQRRHALLAATAALSGFTGCIAPFTSSGFLKEVSVKLWNADDRARTFHLALETEAGMLDWESHHIDAGADELVTIAPDEDVSPVALHGAVEDFAGSVDVLGVDDLDEDYCLQFDFSYLHPTDKRPQLAMIADIECEP</sequence>
<geneLocation type="plasmid" evidence="1 2">
    <name>pHl5678-1</name>
</geneLocation>
<organism evidence="1 2">
    <name type="scientific">Haloferax larsenii</name>
    <dbReference type="NCBI Taxonomy" id="302484"/>
    <lineage>
        <taxon>Archaea</taxon>
        <taxon>Methanobacteriati</taxon>
        <taxon>Methanobacteriota</taxon>
        <taxon>Stenosarchaea group</taxon>
        <taxon>Halobacteria</taxon>
        <taxon>Halobacteriales</taxon>
        <taxon>Haloferacaceae</taxon>
        <taxon>Haloferax</taxon>
    </lineage>
</organism>
<dbReference type="Proteomes" id="UP001058330">
    <property type="component" value="Plasmid pHl5678-1"/>
</dbReference>
<accession>A0ABY5RJ81</accession>
<gene>
    <name evidence="1" type="ORF">KU306_16515</name>
</gene>
<reference evidence="1" key="1">
    <citation type="submission" date="2021-07" db="EMBL/GenBank/DDBJ databases">
        <title>Studies on halocins as antimicrobial molecules from haloarchaea.</title>
        <authorList>
            <person name="Kumar S."/>
            <person name="Khare S.K."/>
        </authorList>
    </citation>
    <scope>NUCLEOTIDE SEQUENCE</scope>
    <source>
        <strain evidence="1">NCIM 5678</strain>
        <plasmid evidence="1">pHl5678-1</plasmid>
    </source>
</reference>
<keyword evidence="1" id="KW-0614">Plasmid</keyword>
<name>A0ABY5RJ81_HALLR</name>